<evidence type="ECO:0000313" key="2">
    <source>
        <dbReference type="EMBL" id="MFB9313466.1"/>
    </source>
</evidence>
<dbReference type="InterPro" id="IPR002692">
    <property type="entry name" value="S45"/>
</dbReference>
<keyword evidence="3" id="KW-1185">Reference proteome</keyword>
<dbReference type="EC" id="3.5.1.-" evidence="2"/>
<proteinExistence type="inferred from homology"/>
<dbReference type="SUPFAM" id="SSF56235">
    <property type="entry name" value="N-terminal nucleophile aminohydrolases (Ntn hydrolases)"/>
    <property type="match status" value="1"/>
</dbReference>
<reference evidence="2 3" key="1">
    <citation type="submission" date="2024-09" db="EMBL/GenBank/DDBJ databases">
        <authorList>
            <person name="Sun Q."/>
            <person name="Mori K."/>
        </authorList>
    </citation>
    <scope>NUCLEOTIDE SEQUENCE [LARGE SCALE GENOMIC DNA]</scope>
    <source>
        <strain evidence="2 3">JCM 9626</strain>
    </source>
</reference>
<name>A0ABV5K9P5_9ACTN</name>
<dbReference type="Pfam" id="PF01804">
    <property type="entry name" value="Penicil_amidase"/>
    <property type="match status" value="2"/>
</dbReference>
<dbReference type="Proteomes" id="UP001589750">
    <property type="component" value="Unassembled WGS sequence"/>
</dbReference>
<keyword evidence="2" id="KW-0378">Hydrolase</keyword>
<dbReference type="PIRSF" id="PIRSF001227">
    <property type="entry name" value="Pen_acylase"/>
    <property type="match status" value="1"/>
</dbReference>
<dbReference type="EMBL" id="JBHMDG010000012">
    <property type="protein sequence ID" value="MFB9313466.1"/>
    <property type="molecule type" value="Genomic_DNA"/>
</dbReference>
<protein>
    <submittedName>
        <fullName evidence="2">Penicillin acylase family protein</fullName>
        <ecNumber evidence="2">3.5.1.-</ecNumber>
    </submittedName>
</protein>
<dbReference type="GO" id="GO:0016787">
    <property type="term" value="F:hydrolase activity"/>
    <property type="evidence" value="ECO:0007669"/>
    <property type="project" value="UniProtKB-KW"/>
</dbReference>
<organism evidence="2 3">
    <name type="scientific">Nocardioides plantarum</name>
    <dbReference type="NCBI Taxonomy" id="29299"/>
    <lineage>
        <taxon>Bacteria</taxon>
        <taxon>Bacillati</taxon>
        <taxon>Actinomycetota</taxon>
        <taxon>Actinomycetes</taxon>
        <taxon>Propionibacteriales</taxon>
        <taxon>Nocardioidaceae</taxon>
        <taxon>Nocardioides</taxon>
    </lineage>
</organism>
<evidence type="ECO:0000256" key="1">
    <source>
        <dbReference type="ARBA" id="ARBA00006586"/>
    </source>
</evidence>
<dbReference type="InterPro" id="IPR029055">
    <property type="entry name" value="Ntn_hydrolases_N"/>
</dbReference>
<comment type="similarity">
    <text evidence="1">Belongs to the peptidase S45 family.</text>
</comment>
<gene>
    <name evidence="2" type="ORF">ACFFRI_10470</name>
</gene>
<dbReference type="InterPro" id="IPR014395">
    <property type="entry name" value="Pen/GL7ACA/AHL_acylase"/>
</dbReference>
<comment type="caution">
    <text evidence="2">The sequence shown here is derived from an EMBL/GenBank/DDBJ whole genome shotgun (WGS) entry which is preliminary data.</text>
</comment>
<accession>A0ABV5K9P5</accession>
<dbReference type="PANTHER" id="PTHR34218:SF4">
    <property type="entry name" value="ACYL-HOMOSERINE LACTONE ACYLASE QUIP"/>
    <property type="match status" value="1"/>
</dbReference>
<dbReference type="Gene3D" id="3.60.20.10">
    <property type="entry name" value="Glutamine Phosphoribosylpyrophosphate, subunit 1, domain 1"/>
    <property type="match status" value="2"/>
</dbReference>
<evidence type="ECO:0000313" key="3">
    <source>
        <dbReference type="Proteomes" id="UP001589750"/>
    </source>
</evidence>
<sequence length="629" mass="67395">MARIYRDPFGVPHVRATDVLDLARGQGLAVGRDRAWQLEWLRRRATGTTAGVLGVAGDAWDRFAGHVRIVDTARRAFDGLGAETQAFVTAYVEGVNAALADPAATVPPELVTVDLEPEPWPVWMPLATFHAQQVLFADIGSTLWERRVEAALGADAALLSHEGPLPAGSNAWAVGGDRTASGLPLIGGDPHRTFESPGVYHQVRLACDDPDDPFDVVGFSFAGVPGVQHFAHAGDVAWAITNAMADYQDLDEVGPDHDGPTVLPGVGFRGPSTVLGDVGFESLLPLLRARTVDDVDAAFEHWVEPVNNVVIADVHGSVRYRWAGRVPTREVTPDGGRRWTGWRTDRHRVDVGPAGQVVTANDRRGPESAEIGRDFAPPHRADRIRELLGERTGLTVDDFTAIHDDALLGGRDALRHLAPARLADWDGHMRAESADAAAYAAWRSAFVTRIAAHPVFDPLREPAPDPLVAPWFDVTVMVGLALPALAAAGTPFGIDLAETARLADDDVLATGWPESWGATHVFDPVHAFDLSSERTAPPVPAVPLSGDQDCVRCVGSLPGLSDGAYRGAVARYVWDLADRTAGGWVVPMGASAVPGDAHHVDQLPLWAEARLAPIVTDWDLLTLDTPEPT</sequence>
<dbReference type="RefSeq" id="WP_140007904.1">
    <property type="nucleotide sequence ID" value="NZ_JBHMDG010000012.1"/>
</dbReference>
<dbReference type="Gene3D" id="1.10.439.10">
    <property type="entry name" value="Penicillin Amidohydrolase, domain 1"/>
    <property type="match status" value="1"/>
</dbReference>
<dbReference type="PANTHER" id="PTHR34218">
    <property type="entry name" value="PEPTIDASE S45 PENICILLIN AMIDASE"/>
    <property type="match status" value="1"/>
</dbReference>
<dbReference type="InterPro" id="IPR023343">
    <property type="entry name" value="Penicillin_amidase_dom1"/>
</dbReference>